<name>A0A0G1MDY7_9BACT</name>
<evidence type="ECO:0000259" key="1">
    <source>
        <dbReference type="PROSITE" id="PS50206"/>
    </source>
</evidence>
<dbReference type="Gene3D" id="3.40.250.10">
    <property type="entry name" value="Rhodanese-like domain"/>
    <property type="match status" value="1"/>
</dbReference>
<protein>
    <submittedName>
        <fullName evidence="2">Rhodanese domain protein</fullName>
    </submittedName>
</protein>
<dbReference type="PROSITE" id="PS50206">
    <property type="entry name" value="RHODANESE_3"/>
    <property type="match status" value="1"/>
</dbReference>
<dbReference type="EMBL" id="LCKX01000029">
    <property type="protein sequence ID" value="KKU06536.1"/>
    <property type="molecule type" value="Genomic_DNA"/>
</dbReference>
<proteinExistence type="predicted"/>
<comment type="caution">
    <text evidence="2">The sequence shown here is derived from an EMBL/GenBank/DDBJ whole genome shotgun (WGS) entry which is preliminary data.</text>
</comment>
<feature type="domain" description="Rhodanese" evidence="1">
    <location>
        <begin position="44"/>
        <end position="126"/>
    </location>
</feature>
<dbReference type="PANTHER" id="PTHR43031:SF1">
    <property type="entry name" value="PYRIDINE NUCLEOTIDE-DISULPHIDE OXIDOREDUCTASE"/>
    <property type="match status" value="1"/>
</dbReference>
<feature type="non-terminal residue" evidence="2">
    <location>
        <position position="1"/>
    </location>
</feature>
<evidence type="ECO:0000313" key="2">
    <source>
        <dbReference type="EMBL" id="KKU06536.1"/>
    </source>
</evidence>
<dbReference type="Proteomes" id="UP000033999">
    <property type="component" value="Unassembled WGS sequence"/>
</dbReference>
<gene>
    <name evidence="2" type="ORF">UX10_C0029G0001</name>
</gene>
<evidence type="ECO:0000313" key="3">
    <source>
        <dbReference type="Proteomes" id="UP000033999"/>
    </source>
</evidence>
<dbReference type="CDD" id="cd00158">
    <property type="entry name" value="RHOD"/>
    <property type="match status" value="1"/>
</dbReference>
<dbReference type="SUPFAM" id="SSF52821">
    <property type="entry name" value="Rhodanese/Cell cycle control phosphatase"/>
    <property type="match status" value="1"/>
</dbReference>
<reference evidence="2 3" key="1">
    <citation type="journal article" date="2015" name="Nature">
        <title>rRNA introns, odd ribosomes, and small enigmatic genomes across a large radiation of phyla.</title>
        <authorList>
            <person name="Brown C.T."/>
            <person name="Hug L.A."/>
            <person name="Thomas B.C."/>
            <person name="Sharon I."/>
            <person name="Castelle C.J."/>
            <person name="Singh A."/>
            <person name="Wilkins M.J."/>
            <person name="Williams K.H."/>
            <person name="Banfield J.F."/>
        </authorList>
    </citation>
    <scope>NUCLEOTIDE SEQUENCE [LARGE SCALE GENOMIC DNA]</scope>
</reference>
<accession>A0A0G1MDY7</accession>
<sequence>WKSMSAPTVSIGDPDSFVDQSKITYLSAEEFKKLLAQNTLALFILDVQAEDNFKKRHLVGSANIPLDQLEKRIGEVPAGRHIVVYGENDLASFQGGVRLSDLGIYSARTLTGGKYLSPLSGLPLEP</sequence>
<dbReference type="Pfam" id="PF00581">
    <property type="entry name" value="Rhodanese"/>
    <property type="match status" value="1"/>
</dbReference>
<dbReference type="InterPro" id="IPR001763">
    <property type="entry name" value="Rhodanese-like_dom"/>
</dbReference>
<dbReference type="PANTHER" id="PTHR43031">
    <property type="entry name" value="FAD-DEPENDENT OXIDOREDUCTASE"/>
    <property type="match status" value="1"/>
</dbReference>
<organism evidence="2 3">
    <name type="scientific">Candidatus Magasanikbacteria bacterium GW2011_GWA2_45_39</name>
    <dbReference type="NCBI Taxonomy" id="1619041"/>
    <lineage>
        <taxon>Bacteria</taxon>
        <taxon>Candidatus Magasanikiibacteriota</taxon>
    </lineage>
</organism>
<dbReference type="InterPro" id="IPR050229">
    <property type="entry name" value="GlpE_sulfurtransferase"/>
</dbReference>
<dbReference type="InterPro" id="IPR036873">
    <property type="entry name" value="Rhodanese-like_dom_sf"/>
</dbReference>
<dbReference type="AlphaFoldDB" id="A0A0G1MDY7"/>